<gene>
    <name evidence="4" type="ORF">AWN90_13515</name>
</gene>
<proteinExistence type="predicted"/>
<dbReference type="AlphaFoldDB" id="A0A161X6Y4"/>
<feature type="chain" id="PRO_5007828920" evidence="3">
    <location>
        <begin position="24"/>
        <end position="162"/>
    </location>
</feature>
<accession>A0A161X6Y4</accession>
<keyword evidence="3" id="KW-0732">Signal</keyword>
<evidence type="ECO:0000313" key="5">
    <source>
        <dbReference type="Proteomes" id="UP000076512"/>
    </source>
</evidence>
<dbReference type="GO" id="GO:0016020">
    <property type="term" value="C:membrane"/>
    <property type="evidence" value="ECO:0007669"/>
    <property type="project" value="UniProtKB-SubCell"/>
</dbReference>
<comment type="subcellular location">
    <subcellularLocation>
        <location evidence="1">Membrane</location>
    </subcellularLocation>
</comment>
<protein>
    <submittedName>
        <fullName evidence="4">H domain protein</fullName>
    </submittedName>
</protein>
<dbReference type="STRING" id="455432.AWN90_13515"/>
<feature type="signal peptide" evidence="3">
    <location>
        <begin position="1"/>
        <end position="23"/>
    </location>
</feature>
<evidence type="ECO:0000256" key="3">
    <source>
        <dbReference type="SAM" id="SignalP"/>
    </source>
</evidence>
<keyword evidence="2" id="KW-0472">Membrane</keyword>
<dbReference type="EMBL" id="LWGR01000021">
    <property type="protein sequence ID" value="KZM68808.1"/>
    <property type="molecule type" value="Genomic_DNA"/>
</dbReference>
<evidence type="ECO:0000256" key="1">
    <source>
        <dbReference type="ARBA" id="ARBA00004370"/>
    </source>
</evidence>
<name>A0A161X6Y4_9NOCA</name>
<evidence type="ECO:0000313" key="4">
    <source>
        <dbReference type="EMBL" id="KZM68808.1"/>
    </source>
</evidence>
<evidence type="ECO:0000256" key="2">
    <source>
        <dbReference type="ARBA" id="ARBA00023136"/>
    </source>
</evidence>
<dbReference type="PANTHER" id="PTHR37042:SF4">
    <property type="entry name" value="OUTER MEMBRANE PROTEIN RV1973"/>
    <property type="match status" value="1"/>
</dbReference>
<dbReference type="PANTHER" id="PTHR37042">
    <property type="entry name" value="OUTER MEMBRANE PROTEIN RV1973"/>
    <property type="match status" value="1"/>
</dbReference>
<keyword evidence="5" id="KW-1185">Reference proteome</keyword>
<dbReference type="RefSeq" id="WP_067580736.1">
    <property type="nucleotide sequence ID" value="NZ_JABMCZ010000002.1"/>
</dbReference>
<dbReference type="OrthoDB" id="5196392at2"/>
<dbReference type="Proteomes" id="UP000076512">
    <property type="component" value="Unassembled WGS sequence"/>
</dbReference>
<reference evidence="4 5" key="1">
    <citation type="submission" date="2016-04" db="EMBL/GenBank/DDBJ databases">
        <authorList>
            <person name="Evans L.H."/>
            <person name="Alamgir A."/>
            <person name="Owens N."/>
            <person name="Weber N.D."/>
            <person name="Virtaneva K."/>
            <person name="Barbian K."/>
            <person name="Babar A."/>
            <person name="Rosenke K."/>
        </authorList>
    </citation>
    <scope>NUCLEOTIDE SEQUENCE [LARGE SCALE GENOMIC DNA]</scope>
    <source>
        <strain evidence="4 5">IFM 0406</strain>
    </source>
</reference>
<organism evidence="4 5">
    <name type="scientific">Nocardia terpenica</name>
    <dbReference type="NCBI Taxonomy" id="455432"/>
    <lineage>
        <taxon>Bacteria</taxon>
        <taxon>Bacillati</taxon>
        <taxon>Actinomycetota</taxon>
        <taxon>Actinomycetes</taxon>
        <taxon>Mycobacteriales</taxon>
        <taxon>Nocardiaceae</taxon>
        <taxon>Nocardia</taxon>
    </lineage>
</organism>
<sequence>MSRNLRRILFACAAALFLAAAVAGTLTWYDYRSDRQAEQARADATAAARRTLEAMFSYDYKSIDTELPKVVDNLEGSFRDDYSKIITGSIIPGAKQKELTVQATAEAAGVVSAAADHAVVLVYLNQVTTGKDIPKGTITASRVRVVLDKNNGRWLAAQVTPI</sequence>
<comment type="caution">
    <text evidence="4">The sequence shown here is derived from an EMBL/GenBank/DDBJ whole genome shotgun (WGS) entry which is preliminary data.</text>
</comment>